<evidence type="ECO:0000256" key="5">
    <source>
        <dbReference type="ARBA" id="ARBA00022801"/>
    </source>
</evidence>
<evidence type="ECO:0000256" key="3">
    <source>
        <dbReference type="ARBA" id="ARBA00022722"/>
    </source>
</evidence>
<dbReference type="Pfam" id="PF06769">
    <property type="entry name" value="YoeB_toxin"/>
    <property type="match status" value="1"/>
</dbReference>
<organism evidence="7 8">
    <name type="scientific">Luteolibacter algae</name>
    <dbReference type="NCBI Taxonomy" id="454151"/>
    <lineage>
        <taxon>Bacteria</taxon>
        <taxon>Pseudomonadati</taxon>
        <taxon>Verrucomicrobiota</taxon>
        <taxon>Verrucomicrobiia</taxon>
        <taxon>Verrucomicrobiales</taxon>
        <taxon>Verrucomicrobiaceae</taxon>
        <taxon>Luteolibacter</taxon>
    </lineage>
</organism>
<dbReference type="PANTHER" id="PTHR38039">
    <property type="entry name" value="TOXIN YOEB"/>
    <property type="match status" value="1"/>
</dbReference>
<evidence type="ECO:0000256" key="2">
    <source>
        <dbReference type="ARBA" id="ARBA00022649"/>
    </source>
</evidence>
<dbReference type="Proteomes" id="UP001597375">
    <property type="component" value="Unassembled WGS sequence"/>
</dbReference>
<comment type="similarity">
    <text evidence="1">Belongs to the YoeB family.</text>
</comment>
<evidence type="ECO:0000256" key="6">
    <source>
        <dbReference type="ARBA" id="ARBA00030388"/>
    </source>
</evidence>
<comment type="caution">
    <text evidence="7">The sequence shown here is derived from an EMBL/GenBank/DDBJ whole genome shotgun (WGS) entry which is preliminary data.</text>
</comment>
<sequence length="84" mass="9741">MHLEFKAQGYEDMQYWASEKPEKARRIVRLIGEIMRSPHGGIPQPETLKNELAGWFSRSIDAKNRVVYQVSGDRLIIAQARSHF</sequence>
<proteinExistence type="inferred from homology"/>
<dbReference type="EMBL" id="JBHUIT010000034">
    <property type="protein sequence ID" value="MFD2258032.1"/>
    <property type="molecule type" value="Genomic_DNA"/>
</dbReference>
<protein>
    <recommendedName>
        <fullName evidence="6">Putative mRNA interferase YoeB</fullName>
    </recommendedName>
</protein>
<gene>
    <name evidence="7" type="ORF">ACFSSA_15230</name>
</gene>
<evidence type="ECO:0000313" key="8">
    <source>
        <dbReference type="Proteomes" id="UP001597375"/>
    </source>
</evidence>
<reference evidence="8" key="1">
    <citation type="journal article" date="2019" name="Int. J. Syst. Evol. Microbiol.">
        <title>The Global Catalogue of Microorganisms (GCM) 10K type strain sequencing project: providing services to taxonomists for standard genome sequencing and annotation.</title>
        <authorList>
            <consortium name="The Broad Institute Genomics Platform"/>
            <consortium name="The Broad Institute Genome Sequencing Center for Infectious Disease"/>
            <person name="Wu L."/>
            <person name="Ma J."/>
        </authorList>
    </citation>
    <scope>NUCLEOTIDE SEQUENCE [LARGE SCALE GENOMIC DNA]</scope>
    <source>
        <strain evidence="8">CGMCC 4.7106</strain>
    </source>
</reference>
<keyword evidence="4" id="KW-0255">Endonuclease</keyword>
<name>A0ABW5DAL8_9BACT</name>
<dbReference type="InterPro" id="IPR035093">
    <property type="entry name" value="RelE/ParE_toxin_dom_sf"/>
</dbReference>
<evidence type="ECO:0000256" key="1">
    <source>
        <dbReference type="ARBA" id="ARBA00008172"/>
    </source>
</evidence>
<keyword evidence="5" id="KW-0378">Hydrolase</keyword>
<accession>A0ABW5DAL8</accession>
<dbReference type="NCBIfam" id="TIGR02116">
    <property type="entry name" value="toxin_Txe_YoeB"/>
    <property type="match status" value="1"/>
</dbReference>
<dbReference type="Gene3D" id="3.30.2310.20">
    <property type="entry name" value="RelE-like"/>
    <property type="match status" value="1"/>
</dbReference>
<keyword evidence="2" id="KW-1277">Toxin-antitoxin system</keyword>
<dbReference type="PANTHER" id="PTHR38039:SF1">
    <property type="entry name" value="TOXIN YOEB"/>
    <property type="match status" value="1"/>
</dbReference>
<evidence type="ECO:0000313" key="7">
    <source>
        <dbReference type="EMBL" id="MFD2258032.1"/>
    </source>
</evidence>
<evidence type="ECO:0000256" key="4">
    <source>
        <dbReference type="ARBA" id="ARBA00022759"/>
    </source>
</evidence>
<keyword evidence="3" id="KW-0540">Nuclease</keyword>
<dbReference type="SUPFAM" id="SSF143011">
    <property type="entry name" value="RelE-like"/>
    <property type="match status" value="1"/>
</dbReference>
<dbReference type="InterPro" id="IPR009614">
    <property type="entry name" value="YoeB_toxin"/>
</dbReference>
<dbReference type="RefSeq" id="WP_386821475.1">
    <property type="nucleotide sequence ID" value="NZ_JBHUIT010000034.1"/>
</dbReference>
<keyword evidence="8" id="KW-1185">Reference proteome</keyword>